<evidence type="ECO:0000313" key="1">
    <source>
        <dbReference type="EMBL" id="KAI9438886.1"/>
    </source>
</evidence>
<evidence type="ECO:0000313" key="2">
    <source>
        <dbReference type="Proteomes" id="UP001207468"/>
    </source>
</evidence>
<proteinExistence type="predicted"/>
<keyword evidence="2" id="KW-1185">Reference proteome</keyword>
<gene>
    <name evidence="1" type="ORF">F5148DRAFT_1154182</name>
</gene>
<protein>
    <submittedName>
        <fullName evidence="1">Uncharacterized protein</fullName>
    </submittedName>
</protein>
<name>A0ACC0TS04_9AGAM</name>
<comment type="caution">
    <text evidence="1">The sequence shown here is derived from an EMBL/GenBank/DDBJ whole genome shotgun (WGS) entry which is preliminary data.</text>
</comment>
<dbReference type="Proteomes" id="UP001207468">
    <property type="component" value="Unassembled WGS sequence"/>
</dbReference>
<reference evidence="1" key="1">
    <citation type="submission" date="2021-03" db="EMBL/GenBank/DDBJ databases">
        <title>Evolutionary priming and transition to the ectomycorrhizal habit in an iconic lineage of mushroom-forming fungi: is preadaptation a requirement?</title>
        <authorList>
            <consortium name="DOE Joint Genome Institute"/>
            <person name="Looney B.P."/>
            <person name="Miyauchi S."/>
            <person name="Morin E."/>
            <person name="Drula E."/>
            <person name="Courty P.E."/>
            <person name="Chicoki N."/>
            <person name="Fauchery L."/>
            <person name="Kohler A."/>
            <person name="Kuo A."/>
            <person name="LaButti K."/>
            <person name="Pangilinan J."/>
            <person name="Lipzen A."/>
            <person name="Riley R."/>
            <person name="Andreopoulos W."/>
            <person name="He G."/>
            <person name="Johnson J."/>
            <person name="Barry K.W."/>
            <person name="Grigoriev I.V."/>
            <person name="Nagy L."/>
            <person name="Hibbett D."/>
            <person name="Henrissat B."/>
            <person name="Matheny P.B."/>
            <person name="Labbe J."/>
            <person name="Martin A.F."/>
        </authorList>
    </citation>
    <scope>NUCLEOTIDE SEQUENCE</scope>
    <source>
        <strain evidence="1">BPL698</strain>
    </source>
</reference>
<dbReference type="EMBL" id="JAGFNK010000824">
    <property type="protein sequence ID" value="KAI9438886.1"/>
    <property type="molecule type" value="Genomic_DNA"/>
</dbReference>
<organism evidence="1 2">
    <name type="scientific">Russula earlei</name>
    <dbReference type="NCBI Taxonomy" id="71964"/>
    <lineage>
        <taxon>Eukaryota</taxon>
        <taxon>Fungi</taxon>
        <taxon>Dikarya</taxon>
        <taxon>Basidiomycota</taxon>
        <taxon>Agaricomycotina</taxon>
        <taxon>Agaricomycetes</taxon>
        <taxon>Russulales</taxon>
        <taxon>Russulaceae</taxon>
        <taxon>Russula</taxon>
    </lineage>
</organism>
<accession>A0ACC0TS04</accession>
<sequence length="165" mass="16240">MLWLSLWPGPSWSSGVVLMMRGGDGAVVLVLHKTTTKAAGAETKAEGETRKAAPNGAGATIMAVDEATDETEGDEMTEGIGADEMKAGVADEAVRAEVVGGAKTLVGEAEAKVVGIDEVATMVDAGDAGLAEAGGAGGNRRGNGSDMKAMMGDAGTMAGAGVGMG</sequence>